<dbReference type="Proteomes" id="UP001501867">
    <property type="component" value="Unassembled WGS sequence"/>
</dbReference>
<comment type="caution">
    <text evidence="2">The sequence shown here is derived from an EMBL/GenBank/DDBJ whole genome shotgun (WGS) entry which is preliminary data.</text>
</comment>
<protein>
    <submittedName>
        <fullName evidence="2">Uncharacterized protein</fullName>
    </submittedName>
</protein>
<evidence type="ECO:0000313" key="3">
    <source>
        <dbReference type="Proteomes" id="UP001501867"/>
    </source>
</evidence>
<evidence type="ECO:0000256" key="1">
    <source>
        <dbReference type="SAM" id="Phobius"/>
    </source>
</evidence>
<gene>
    <name evidence="2" type="ORF">GCM10010302_26730</name>
</gene>
<feature type="transmembrane region" description="Helical" evidence="1">
    <location>
        <begin position="173"/>
        <end position="192"/>
    </location>
</feature>
<keyword evidence="1" id="KW-1133">Transmembrane helix</keyword>
<dbReference type="RefSeq" id="WP_344157693.1">
    <property type="nucleotide sequence ID" value="NZ_BAAABV010000015.1"/>
</dbReference>
<feature type="transmembrane region" description="Helical" evidence="1">
    <location>
        <begin position="133"/>
        <end position="153"/>
    </location>
</feature>
<reference evidence="3" key="1">
    <citation type="journal article" date="2019" name="Int. J. Syst. Evol. Microbiol.">
        <title>The Global Catalogue of Microorganisms (GCM) 10K type strain sequencing project: providing services to taxonomists for standard genome sequencing and annotation.</title>
        <authorList>
            <consortium name="The Broad Institute Genomics Platform"/>
            <consortium name="The Broad Institute Genome Sequencing Center for Infectious Disease"/>
            <person name="Wu L."/>
            <person name="Ma J."/>
        </authorList>
    </citation>
    <scope>NUCLEOTIDE SEQUENCE [LARGE SCALE GENOMIC DNA]</scope>
    <source>
        <strain evidence="3">JCM 4505</strain>
    </source>
</reference>
<organism evidence="2 3">
    <name type="scientific">Streptomyces polychromogenes</name>
    <dbReference type="NCBI Taxonomy" id="67342"/>
    <lineage>
        <taxon>Bacteria</taxon>
        <taxon>Bacillati</taxon>
        <taxon>Actinomycetota</taxon>
        <taxon>Actinomycetes</taxon>
        <taxon>Kitasatosporales</taxon>
        <taxon>Streptomycetaceae</taxon>
        <taxon>Streptomyces</taxon>
    </lineage>
</organism>
<dbReference type="EMBL" id="BAAABV010000015">
    <property type="protein sequence ID" value="GAA0287019.1"/>
    <property type="molecule type" value="Genomic_DNA"/>
</dbReference>
<keyword evidence="3" id="KW-1185">Reference proteome</keyword>
<accession>A0ABN0VCM4</accession>
<proteinExistence type="predicted"/>
<sequence>MNDDSTLKDTRKERGEKKRRILWYSLAKDGQEDAVPEPPKTETQQMLDVLNQIAEQTAPPPAKKKQKLPHSTQDVHEWWAKLPAKTKFLIRHGSALALGAWGYGLLEGDFSVGLPQTFGSWMQAAAASSASRYTGLALGAFIVLGTAFVGARMMTTVGKWLAFSPVLLGTVRYALAVPMSSAVFAVLIHTTAATV</sequence>
<keyword evidence="1" id="KW-0812">Transmembrane</keyword>
<name>A0ABN0VCM4_9ACTN</name>
<keyword evidence="1" id="KW-0472">Membrane</keyword>
<evidence type="ECO:0000313" key="2">
    <source>
        <dbReference type="EMBL" id="GAA0287019.1"/>
    </source>
</evidence>